<dbReference type="Gene3D" id="1.10.1370.40">
    <property type="match status" value="3"/>
</dbReference>
<dbReference type="InterPro" id="IPR045090">
    <property type="entry name" value="Pept_M3A_M3B"/>
</dbReference>
<gene>
    <name evidence="9" type="ORF">GCM10009808_06380</name>
</gene>
<dbReference type="Proteomes" id="UP001501690">
    <property type="component" value="Unassembled WGS sequence"/>
</dbReference>
<dbReference type="Pfam" id="PF01432">
    <property type="entry name" value="Peptidase_M3"/>
    <property type="match status" value="1"/>
</dbReference>
<proteinExistence type="inferred from homology"/>
<protein>
    <submittedName>
        <fullName evidence="9">M3 family metallopeptidase</fullName>
    </submittedName>
</protein>
<evidence type="ECO:0000313" key="10">
    <source>
        <dbReference type="Proteomes" id="UP001501690"/>
    </source>
</evidence>
<dbReference type="SUPFAM" id="SSF55486">
    <property type="entry name" value="Metalloproteases ('zincins'), catalytic domain"/>
    <property type="match status" value="1"/>
</dbReference>
<accession>A0ABP4TRZ5</accession>
<keyword evidence="5 7" id="KW-0862">Zinc</keyword>
<dbReference type="CDD" id="cd06456">
    <property type="entry name" value="M3A_DCP"/>
    <property type="match status" value="1"/>
</dbReference>
<evidence type="ECO:0000256" key="7">
    <source>
        <dbReference type="RuleBase" id="RU003435"/>
    </source>
</evidence>
<keyword evidence="10" id="KW-1185">Reference proteome</keyword>
<keyword evidence="3 7" id="KW-0479">Metal-binding</keyword>
<keyword evidence="6 7" id="KW-0482">Metalloprotease</keyword>
<keyword evidence="2 7" id="KW-0645">Protease</keyword>
<evidence type="ECO:0000256" key="2">
    <source>
        <dbReference type="ARBA" id="ARBA00022670"/>
    </source>
</evidence>
<sequence length="696" mass="76903">MNLCVRYREGMTPADAANPLLAPSLLPYGLPDYTAIRPEHYLPAFEEAFARHLDEIRAITADPDPATFANTMVPLEASGALLHDIAATFYTVSSADATPAIQEIEETLAPLMAAHTDAIQLDAALYRRIQDVHAKLDSLDLSAEDRYLVERHYREMTQAGAGLDATQKERLTALNGRLSTLTTTFEKNLLNDTNDLAVVFDDASELEGLGAGELSAAARAATERGLEGKWLISLPLFTGHPLLGSLRRRDARARIMAASRARGSRDNAYDNRPVLLEIVRLRAERATLLGFASHAAYITSDETAGTPEAVQDLLFRLAVPAARNAHRERAALQRMADAEPAPFDIAAHDWAYYTERVRASEHDIDAAALRPWFEAERVLQDGVFRAATLLYGITFVERPDIPGYHDDVRVFEVFNEDGSALGLYLLDLYTRDSKRGGAWMNSIVSQSRLRGTAPVVVNNLNVSKPSGDLPTLLTMDEVTTFFHEFGHALHGLFATVTYPHFAGTNVFRDFVEFPSQVNEMWMLWPEVLTRYARHLDTDEPLPAEVIDKLHASEAFNQGFATSEYLAASWLDQAWHRLGADEAAADIDVTAFEAAALAEIGLDDPAVPTRYSSTYFAHVFSGGYSAGYYSYIWSEVLDADTVEWFRANGGLTRANGDRFRDRLLGVGGSKDPLEAFRDFRGQDADIEPLLARRGLTG</sequence>
<name>A0ABP4TRZ5_9MICO</name>
<dbReference type="PANTHER" id="PTHR43660">
    <property type="entry name" value="DIPEPTIDYL CARBOXYPEPTIDASE"/>
    <property type="match status" value="1"/>
</dbReference>
<evidence type="ECO:0000259" key="8">
    <source>
        <dbReference type="Pfam" id="PF01432"/>
    </source>
</evidence>
<organism evidence="9 10">
    <name type="scientific">Microbacterium sediminicola</name>
    <dbReference type="NCBI Taxonomy" id="415210"/>
    <lineage>
        <taxon>Bacteria</taxon>
        <taxon>Bacillati</taxon>
        <taxon>Actinomycetota</taxon>
        <taxon>Actinomycetes</taxon>
        <taxon>Micrococcales</taxon>
        <taxon>Microbacteriaceae</taxon>
        <taxon>Microbacterium</taxon>
    </lineage>
</organism>
<dbReference type="InterPro" id="IPR001567">
    <property type="entry name" value="Pept_M3A_M3B_dom"/>
</dbReference>
<evidence type="ECO:0000256" key="1">
    <source>
        <dbReference type="ARBA" id="ARBA00006040"/>
    </source>
</evidence>
<dbReference type="PANTHER" id="PTHR43660:SF1">
    <property type="entry name" value="DIPEPTIDYL CARBOXYPEPTIDASE"/>
    <property type="match status" value="1"/>
</dbReference>
<feature type="domain" description="Peptidase M3A/M3B catalytic" evidence="8">
    <location>
        <begin position="245"/>
        <end position="693"/>
    </location>
</feature>
<reference evidence="10" key="1">
    <citation type="journal article" date="2019" name="Int. J. Syst. Evol. Microbiol.">
        <title>The Global Catalogue of Microorganisms (GCM) 10K type strain sequencing project: providing services to taxonomists for standard genome sequencing and annotation.</title>
        <authorList>
            <consortium name="The Broad Institute Genomics Platform"/>
            <consortium name="The Broad Institute Genome Sequencing Center for Infectious Disease"/>
            <person name="Wu L."/>
            <person name="Ma J."/>
        </authorList>
    </citation>
    <scope>NUCLEOTIDE SEQUENCE [LARGE SCALE GENOMIC DNA]</scope>
    <source>
        <strain evidence="10">JCM 15577</strain>
    </source>
</reference>
<keyword evidence="4 7" id="KW-0378">Hydrolase</keyword>
<evidence type="ECO:0000313" key="9">
    <source>
        <dbReference type="EMBL" id="GAA1692000.1"/>
    </source>
</evidence>
<comment type="caution">
    <text evidence="9">The sequence shown here is derived from an EMBL/GenBank/DDBJ whole genome shotgun (WGS) entry which is preliminary data.</text>
</comment>
<dbReference type="EMBL" id="BAAAPL010000001">
    <property type="protein sequence ID" value="GAA1692000.1"/>
    <property type="molecule type" value="Genomic_DNA"/>
</dbReference>
<evidence type="ECO:0000256" key="5">
    <source>
        <dbReference type="ARBA" id="ARBA00022833"/>
    </source>
</evidence>
<evidence type="ECO:0000256" key="3">
    <source>
        <dbReference type="ARBA" id="ARBA00022723"/>
    </source>
</evidence>
<evidence type="ECO:0000256" key="4">
    <source>
        <dbReference type="ARBA" id="ARBA00022801"/>
    </source>
</evidence>
<comment type="similarity">
    <text evidence="1 7">Belongs to the peptidase M3 family.</text>
</comment>
<evidence type="ECO:0000256" key="6">
    <source>
        <dbReference type="ARBA" id="ARBA00023049"/>
    </source>
</evidence>
<comment type="cofactor">
    <cofactor evidence="7">
        <name>Zn(2+)</name>
        <dbReference type="ChEBI" id="CHEBI:29105"/>
    </cofactor>
    <text evidence="7">Binds 1 zinc ion.</text>
</comment>
<dbReference type="InterPro" id="IPR034005">
    <property type="entry name" value="M3A_DCP"/>
</dbReference>